<accession>A0ABX5RAK7</accession>
<dbReference type="PANTHER" id="PTHR35335">
    <property type="entry name" value="UPF0716 PROTEIN FXSA"/>
    <property type="match status" value="1"/>
</dbReference>
<reference evidence="2 3" key="1">
    <citation type="journal article" date="2018" name="Genome Biol. Evol.">
        <title>Partnering With a Pest: Genomes of Hemlock Woolly Adelgid Symbionts Reveal Atypical Nutritional Provisioning Patterns in Dual-Obligate Bacteria.</title>
        <authorList>
            <person name="Weglarz K.M."/>
            <person name="Havill N.P."/>
            <person name="Burke G.R."/>
            <person name="von Dohlen C.D."/>
        </authorList>
    </citation>
    <scope>NUCLEOTIDE SEQUENCE [LARGE SCALE GENOMIC DNA]</scope>
    <source>
        <strain evidence="2 3">HWA_ENA</strain>
    </source>
</reference>
<name>A0ABX5RAK7_9PSED</name>
<dbReference type="Pfam" id="PF04186">
    <property type="entry name" value="FxsA"/>
    <property type="match status" value="1"/>
</dbReference>
<proteinExistence type="predicted"/>
<keyword evidence="1" id="KW-1133">Transmembrane helix</keyword>
<evidence type="ECO:0000313" key="3">
    <source>
        <dbReference type="Proteomes" id="UP000288953"/>
    </source>
</evidence>
<feature type="transmembrane region" description="Helical" evidence="1">
    <location>
        <begin position="28"/>
        <end position="55"/>
    </location>
</feature>
<organism evidence="2 3">
    <name type="scientific">Candidatus Pseudomonas adelgestsugas</name>
    <dbReference type="NCBI Taxonomy" id="1302376"/>
    <lineage>
        <taxon>Bacteria</taxon>
        <taxon>Pseudomonadati</taxon>
        <taxon>Pseudomonadota</taxon>
        <taxon>Gammaproteobacteria</taxon>
        <taxon>Pseudomonadales</taxon>
        <taxon>Pseudomonadaceae</taxon>
        <taxon>Pseudomonas</taxon>
    </lineage>
</organism>
<dbReference type="RefSeq" id="WP_129211700.1">
    <property type="nucleotide sequence ID" value="NZ_CP026512.1"/>
</dbReference>
<dbReference type="PANTHER" id="PTHR35335:SF1">
    <property type="entry name" value="UPF0716 PROTEIN FXSA"/>
    <property type="match status" value="1"/>
</dbReference>
<keyword evidence="1" id="KW-0472">Membrane</keyword>
<sequence>MRNFLLLFLLSQLLELFVFIQVSSTIGFFPAVLLIILGSMLGFLVLRIAGLTTVLRVSKSLSRGKLPAQPMLTGLMAALAGCLLILPGFISDAVGLSILLLFTCKLLVSKTCHHAFGNDTSYRSSPYIHDTFDCKGDVIEGEFEHRYSK</sequence>
<protein>
    <submittedName>
        <fullName evidence="2">Phage T7 F exclusion suppressor FxsA</fullName>
    </submittedName>
</protein>
<evidence type="ECO:0000256" key="1">
    <source>
        <dbReference type="SAM" id="Phobius"/>
    </source>
</evidence>
<dbReference type="Proteomes" id="UP000288953">
    <property type="component" value="Chromosome"/>
</dbReference>
<evidence type="ECO:0000313" key="2">
    <source>
        <dbReference type="EMBL" id="QAX82233.1"/>
    </source>
</evidence>
<gene>
    <name evidence="2" type="ORF">C3B55_00930</name>
</gene>
<dbReference type="InterPro" id="IPR007313">
    <property type="entry name" value="FxsA"/>
</dbReference>
<keyword evidence="3" id="KW-1185">Reference proteome</keyword>
<dbReference type="EMBL" id="CP026512">
    <property type="protein sequence ID" value="QAX82233.1"/>
    <property type="molecule type" value="Genomic_DNA"/>
</dbReference>
<dbReference type="NCBIfam" id="NF008528">
    <property type="entry name" value="PRK11463.1-2"/>
    <property type="match status" value="1"/>
</dbReference>
<keyword evidence="1" id="KW-0812">Transmembrane</keyword>
<feature type="transmembrane region" description="Helical" evidence="1">
    <location>
        <begin position="75"/>
        <end position="102"/>
    </location>
</feature>